<name>A0ABR6ND37_9SPHN</name>
<keyword evidence="1" id="KW-0732">Signal</keyword>
<evidence type="ECO:0000256" key="1">
    <source>
        <dbReference type="SAM" id="SignalP"/>
    </source>
</evidence>
<feature type="signal peptide" evidence="1">
    <location>
        <begin position="1"/>
        <end position="21"/>
    </location>
</feature>
<protein>
    <submittedName>
        <fullName evidence="2">Uncharacterized protein</fullName>
    </submittedName>
</protein>
<sequence length="118" mass="13563">MNIKAIILPLASLGMAAAATATVRTSVVLDEERMARQEERQVIATPIAGIENRFWFNYRTDINEARKELTSDLRRASDTEDLRDAWDEYRHELSHNRGRYVKEMAKRGYRYGTVTVGS</sequence>
<reference evidence="2 3" key="1">
    <citation type="submission" date="2020-08" db="EMBL/GenBank/DDBJ databases">
        <title>Exploring microbial biodiversity for novel pathways involved in the catabolism of aromatic compounds derived from lignin.</title>
        <authorList>
            <person name="Elkins J."/>
        </authorList>
    </citation>
    <scope>NUCLEOTIDE SEQUENCE [LARGE SCALE GENOMIC DNA]</scope>
    <source>
        <strain evidence="2 3">B1D3A</strain>
    </source>
</reference>
<accession>A0ABR6ND37</accession>
<dbReference type="Proteomes" id="UP001138540">
    <property type="component" value="Unassembled WGS sequence"/>
</dbReference>
<evidence type="ECO:0000313" key="3">
    <source>
        <dbReference type="Proteomes" id="UP001138540"/>
    </source>
</evidence>
<dbReference type="RefSeq" id="WP_184151205.1">
    <property type="nucleotide sequence ID" value="NZ_JACHKA010000001.1"/>
</dbReference>
<dbReference type="EMBL" id="JACHKA010000001">
    <property type="protein sequence ID" value="MBB5985172.1"/>
    <property type="molecule type" value="Genomic_DNA"/>
</dbReference>
<feature type="chain" id="PRO_5045674853" evidence="1">
    <location>
        <begin position="22"/>
        <end position="118"/>
    </location>
</feature>
<proteinExistence type="predicted"/>
<keyword evidence="3" id="KW-1185">Reference proteome</keyword>
<gene>
    <name evidence="2" type="ORF">HNP60_001146</name>
</gene>
<organism evidence="2 3">
    <name type="scientific">Sphingobium lignivorans</name>
    <dbReference type="NCBI Taxonomy" id="2735886"/>
    <lineage>
        <taxon>Bacteria</taxon>
        <taxon>Pseudomonadati</taxon>
        <taxon>Pseudomonadota</taxon>
        <taxon>Alphaproteobacteria</taxon>
        <taxon>Sphingomonadales</taxon>
        <taxon>Sphingomonadaceae</taxon>
        <taxon>Sphingobium</taxon>
    </lineage>
</organism>
<evidence type="ECO:0000313" key="2">
    <source>
        <dbReference type="EMBL" id="MBB5985172.1"/>
    </source>
</evidence>
<comment type="caution">
    <text evidence="2">The sequence shown here is derived from an EMBL/GenBank/DDBJ whole genome shotgun (WGS) entry which is preliminary data.</text>
</comment>